<dbReference type="Gene3D" id="1.10.510.10">
    <property type="entry name" value="Transferase(Phosphotransferase) domain 1"/>
    <property type="match status" value="1"/>
</dbReference>
<reference evidence="3" key="2">
    <citation type="submission" date="2023-05" db="EMBL/GenBank/DDBJ databases">
        <authorList>
            <consortium name="Lawrence Berkeley National Laboratory"/>
            <person name="Steindorff A."/>
            <person name="Hensen N."/>
            <person name="Bonometti L."/>
            <person name="Westerberg I."/>
            <person name="Brannstrom I.O."/>
            <person name="Guillou S."/>
            <person name="Cros-Aarteil S."/>
            <person name="Calhoun S."/>
            <person name="Haridas S."/>
            <person name="Kuo A."/>
            <person name="Mondo S."/>
            <person name="Pangilinan J."/>
            <person name="Riley R."/>
            <person name="Labutti K."/>
            <person name="Andreopoulos B."/>
            <person name="Lipzen A."/>
            <person name="Chen C."/>
            <person name="Yanf M."/>
            <person name="Daum C."/>
            <person name="Ng V."/>
            <person name="Clum A."/>
            <person name="Ohm R."/>
            <person name="Martin F."/>
            <person name="Silar P."/>
            <person name="Natvig D."/>
            <person name="Lalanne C."/>
            <person name="Gautier V."/>
            <person name="Ament-Velasquez S.L."/>
            <person name="Kruys A."/>
            <person name="Hutchinson M.I."/>
            <person name="Powell A.J."/>
            <person name="Barry K."/>
            <person name="Miller A.N."/>
            <person name="Grigoriev I.V."/>
            <person name="Debuchy R."/>
            <person name="Gladieux P."/>
            <person name="Thoren M.H."/>
            <person name="Johannesson H."/>
        </authorList>
    </citation>
    <scope>NUCLEOTIDE SEQUENCE</scope>
    <source>
        <strain evidence="3">PSN293</strain>
    </source>
</reference>
<dbReference type="GO" id="GO:0005524">
    <property type="term" value="F:ATP binding"/>
    <property type="evidence" value="ECO:0007669"/>
    <property type="project" value="InterPro"/>
</dbReference>
<evidence type="ECO:0000313" key="4">
    <source>
        <dbReference type="Proteomes" id="UP001301769"/>
    </source>
</evidence>
<evidence type="ECO:0000313" key="3">
    <source>
        <dbReference type="EMBL" id="KAK4208644.1"/>
    </source>
</evidence>
<feature type="compositionally biased region" description="Polar residues" evidence="1">
    <location>
        <begin position="675"/>
        <end position="687"/>
    </location>
</feature>
<feature type="region of interest" description="Disordered" evidence="1">
    <location>
        <begin position="632"/>
        <end position="738"/>
    </location>
</feature>
<dbReference type="Pfam" id="PF00069">
    <property type="entry name" value="Pkinase"/>
    <property type="match status" value="1"/>
</dbReference>
<accession>A0AAN7B392</accession>
<dbReference type="InterPro" id="IPR011009">
    <property type="entry name" value="Kinase-like_dom_sf"/>
</dbReference>
<sequence length="970" mass="109932">MTHAEHSIKRAFDGILDRCRRKNYKGQHFYHPVDTIKSWMLETTGRGNVSNSAKLLHAVSNPNAFAATGPNEIKNALILFAILLKLDCGHLIHIFQQHFHDNSLDAVIHRNILNQELEDSNLEYPADILEQFDQERWAFCPAKIEHMHNHTKAFYGGHWILPFCAREAINEGGTAHVDRVLLQQDLVPDDVEFKEELEGYEYVDKKFGKCYQFAIKSFRAEAQNIFQTEISNFHGIKSLPGVVKYFGHYKIEDYDDDNILRTTHNILLEYGDLDLDEYLAVQYPPVLNAEIIAFWEDIFSVATTLDKLHNFKYDRGDGATTRWHGDLKPSNILCVKGKFKLADFGYAKFEPNQHGKDPRTELEGLTHTYGAPECDPGRTRKPTKTQHTQEIDTWSLGCVLSSIATWVVLGSFAYDQYHDVRKLAIDDLKSEPGFNPPKASDCFHDGRDVLSAVRSWHKYLLNSMRKSDTITGDVLRFVENHMLLPDPKERLPSTAVVRRLRDIVVSARARYEEALRLREMPDIPAETLKALLALDNTAPPDVGLEARLSEPLNDRRATTILEHRSRPQTTRIKKSERLTKMVVPAKVAGRQEVLESALSEKGESYTRIGVIFESPTLSPTEASMIPERLQLDHPNPQTRAAGPARSKVVVTPPDAHRPGGVSTPQARESVDRNSLRSPVSPTFQSSEYGLYQIGESSQSPPAYKSSQVPRPLRQGTTGGNSLASVPYSNPRQSLGPGQPLITRRATVLVDDDIDHYPISQLHRSLTSLWDRNRGLLSVLRNKIPADTKLRDFIKDRDIKFLVDNGWSMRPHWKRAKLVLETLAMKVGPLDENGLDLLFPRGDYGRENVKGFDIPPAFRAAMNEAEAGDDEALYQTPMAKSLDALLSSHYKDMSKKLTIIVLTTGEWENTGVLDDVEQVIATNLRNMSERLPKFFSERYCTLEFVSFGDNEEALQRLKDLDDEFSERYNIP</sequence>
<dbReference type="Proteomes" id="UP001301769">
    <property type="component" value="Unassembled WGS sequence"/>
</dbReference>
<feature type="compositionally biased region" description="Polar residues" evidence="1">
    <location>
        <begin position="694"/>
        <end position="708"/>
    </location>
</feature>
<reference evidence="3" key="1">
    <citation type="journal article" date="2023" name="Mol. Phylogenet. Evol.">
        <title>Genome-scale phylogeny and comparative genomics of the fungal order Sordariales.</title>
        <authorList>
            <person name="Hensen N."/>
            <person name="Bonometti L."/>
            <person name="Westerberg I."/>
            <person name="Brannstrom I.O."/>
            <person name="Guillou S."/>
            <person name="Cros-Aarteil S."/>
            <person name="Calhoun S."/>
            <person name="Haridas S."/>
            <person name="Kuo A."/>
            <person name="Mondo S."/>
            <person name="Pangilinan J."/>
            <person name="Riley R."/>
            <person name="LaButti K."/>
            <person name="Andreopoulos B."/>
            <person name="Lipzen A."/>
            <person name="Chen C."/>
            <person name="Yan M."/>
            <person name="Daum C."/>
            <person name="Ng V."/>
            <person name="Clum A."/>
            <person name="Steindorff A."/>
            <person name="Ohm R.A."/>
            <person name="Martin F."/>
            <person name="Silar P."/>
            <person name="Natvig D.O."/>
            <person name="Lalanne C."/>
            <person name="Gautier V."/>
            <person name="Ament-Velasquez S.L."/>
            <person name="Kruys A."/>
            <person name="Hutchinson M.I."/>
            <person name="Powell A.J."/>
            <person name="Barry K."/>
            <person name="Miller A.N."/>
            <person name="Grigoriev I.V."/>
            <person name="Debuchy R."/>
            <person name="Gladieux P."/>
            <person name="Hiltunen Thoren M."/>
            <person name="Johannesson H."/>
        </authorList>
    </citation>
    <scope>NUCLEOTIDE SEQUENCE</scope>
    <source>
        <strain evidence="3">PSN293</strain>
    </source>
</reference>
<evidence type="ECO:0000256" key="1">
    <source>
        <dbReference type="SAM" id="MobiDB-lite"/>
    </source>
</evidence>
<dbReference type="SUPFAM" id="SSF56112">
    <property type="entry name" value="Protein kinase-like (PK-like)"/>
    <property type="match status" value="1"/>
</dbReference>
<dbReference type="PANTHER" id="PTHR24359:SF1">
    <property type="entry name" value="INHIBITOR OF NUCLEAR FACTOR KAPPA-B KINASE EPSILON SUBUNIT HOMOLOG 1-RELATED"/>
    <property type="match status" value="1"/>
</dbReference>
<feature type="compositionally biased region" description="Polar residues" evidence="1">
    <location>
        <begin position="719"/>
        <end position="732"/>
    </location>
</feature>
<proteinExistence type="predicted"/>
<dbReference type="PANTHER" id="PTHR24359">
    <property type="entry name" value="SERINE/THREONINE-PROTEIN KINASE SBK1"/>
    <property type="match status" value="1"/>
</dbReference>
<name>A0AAN7B392_9PEZI</name>
<dbReference type="PROSITE" id="PS50011">
    <property type="entry name" value="PROTEIN_KINASE_DOM"/>
    <property type="match status" value="1"/>
</dbReference>
<dbReference type="AlphaFoldDB" id="A0AAN7B392"/>
<evidence type="ECO:0000259" key="2">
    <source>
        <dbReference type="PROSITE" id="PS50011"/>
    </source>
</evidence>
<gene>
    <name evidence="3" type="ORF">QBC37DRAFT_296262</name>
</gene>
<feature type="domain" description="Protein kinase" evidence="2">
    <location>
        <begin position="163"/>
        <end position="505"/>
    </location>
</feature>
<dbReference type="GO" id="GO:0004674">
    <property type="term" value="F:protein serine/threonine kinase activity"/>
    <property type="evidence" value="ECO:0007669"/>
    <property type="project" value="TreeGrafter"/>
</dbReference>
<dbReference type="InterPro" id="IPR000719">
    <property type="entry name" value="Prot_kinase_dom"/>
</dbReference>
<keyword evidence="4" id="KW-1185">Reference proteome</keyword>
<dbReference type="SMART" id="SM00220">
    <property type="entry name" value="S_TKc"/>
    <property type="match status" value="1"/>
</dbReference>
<organism evidence="3 4">
    <name type="scientific">Rhypophila decipiens</name>
    <dbReference type="NCBI Taxonomy" id="261697"/>
    <lineage>
        <taxon>Eukaryota</taxon>
        <taxon>Fungi</taxon>
        <taxon>Dikarya</taxon>
        <taxon>Ascomycota</taxon>
        <taxon>Pezizomycotina</taxon>
        <taxon>Sordariomycetes</taxon>
        <taxon>Sordariomycetidae</taxon>
        <taxon>Sordariales</taxon>
        <taxon>Naviculisporaceae</taxon>
        <taxon>Rhypophila</taxon>
    </lineage>
</organism>
<protein>
    <recommendedName>
        <fullName evidence="2">Protein kinase domain-containing protein</fullName>
    </recommendedName>
</protein>
<dbReference type="EMBL" id="MU858235">
    <property type="protein sequence ID" value="KAK4208644.1"/>
    <property type="molecule type" value="Genomic_DNA"/>
</dbReference>
<comment type="caution">
    <text evidence="3">The sequence shown here is derived from an EMBL/GenBank/DDBJ whole genome shotgun (WGS) entry which is preliminary data.</text>
</comment>